<evidence type="ECO:0000313" key="5">
    <source>
        <dbReference type="EMBL" id="MBA5761096.1"/>
    </source>
</evidence>
<keyword evidence="2" id="KW-0238">DNA-binding</keyword>
<protein>
    <submittedName>
        <fullName evidence="5">Helix-turn-helix transcriptional regulator</fullName>
    </submittedName>
</protein>
<dbReference type="InterPro" id="IPR037923">
    <property type="entry name" value="HTH-like"/>
</dbReference>
<proteinExistence type="predicted"/>
<comment type="caution">
    <text evidence="5">The sequence shown here is derived from an EMBL/GenBank/DDBJ whole genome shotgun (WGS) entry which is preliminary data.</text>
</comment>
<evidence type="ECO:0000256" key="1">
    <source>
        <dbReference type="ARBA" id="ARBA00023015"/>
    </source>
</evidence>
<dbReference type="InterPro" id="IPR018060">
    <property type="entry name" value="HTH_AraC"/>
</dbReference>
<dbReference type="SUPFAM" id="SSF51215">
    <property type="entry name" value="Regulatory protein AraC"/>
    <property type="match status" value="1"/>
</dbReference>
<evidence type="ECO:0000313" key="6">
    <source>
        <dbReference type="Proteomes" id="UP000571701"/>
    </source>
</evidence>
<keyword evidence="1" id="KW-0805">Transcription regulation</keyword>
<reference evidence="5 6" key="1">
    <citation type="submission" date="2020-07" db="EMBL/GenBank/DDBJ databases">
        <title>Vibrio marinisediminis sp. nov., isolated from marine sediment.</title>
        <authorList>
            <person name="Ji X."/>
        </authorList>
    </citation>
    <scope>NUCLEOTIDE SEQUENCE [LARGE SCALE GENOMIC DNA]</scope>
    <source>
        <strain evidence="5 6">404</strain>
    </source>
</reference>
<dbReference type="SUPFAM" id="SSF46689">
    <property type="entry name" value="Homeodomain-like"/>
    <property type="match status" value="1"/>
</dbReference>
<name>A0A7W2FN07_9VIBR</name>
<evidence type="ECO:0000256" key="2">
    <source>
        <dbReference type="ARBA" id="ARBA00023125"/>
    </source>
</evidence>
<evidence type="ECO:0000259" key="4">
    <source>
        <dbReference type="PROSITE" id="PS01124"/>
    </source>
</evidence>
<sequence length="296" mass="33654">MNCKSTPSCRSIPLERMRSESGLTNPYIYRISELYAARSLEDVSCHHRLNFSALIYITEGEGQHYIDHQLHMIKAGTLLTLGKNQIHAFAKSRTVDGFVVPFNCTFLAENKQDPYFDSIIAALVQVNCIHNIGEDIDALFKVMVSEFYSDSEFRAEIIRSLLRTILLKSIVPVYKARAQQAKNLGASDFYRLKNHIDEHFNLRPSVAEIALALGKSVKQLDKLSKDNAGISVKELLDERVLIEAKRQLAFSQYTISDIATELGFNEATNMTKFFKRHTGINPKDFRQLCRMGLRNT</sequence>
<dbReference type="InterPro" id="IPR009057">
    <property type="entry name" value="Homeodomain-like_sf"/>
</dbReference>
<gene>
    <name evidence="5" type="ORF">H2O73_01980</name>
</gene>
<dbReference type="GO" id="GO:0043565">
    <property type="term" value="F:sequence-specific DNA binding"/>
    <property type="evidence" value="ECO:0007669"/>
    <property type="project" value="InterPro"/>
</dbReference>
<dbReference type="Pfam" id="PF12833">
    <property type="entry name" value="HTH_18"/>
    <property type="match status" value="1"/>
</dbReference>
<dbReference type="Proteomes" id="UP000571701">
    <property type="component" value="Unassembled WGS sequence"/>
</dbReference>
<dbReference type="GO" id="GO:0003700">
    <property type="term" value="F:DNA-binding transcription factor activity"/>
    <property type="evidence" value="ECO:0007669"/>
    <property type="project" value="InterPro"/>
</dbReference>
<dbReference type="PROSITE" id="PS01124">
    <property type="entry name" value="HTH_ARAC_FAMILY_2"/>
    <property type="match status" value="1"/>
</dbReference>
<dbReference type="InterPro" id="IPR003313">
    <property type="entry name" value="AraC-bd"/>
</dbReference>
<dbReference type="AlphaFoldDB" id="A0A7W2FN07"/>
<dbReference type="PANTHER" id="PTHR43280">
    <property type="entry name" value="ARAC-FAMILY TRANSCRIPTIONAL REGULATOR"/>
    <property type="match status" value="1"/>
</dbReference>
<feature type="domain" description="HTH araC/xylS-type" evidence="4">
    <location>
        <begin position="190"/>
        <end position="288"/>
    </location>
</feature>
<dbReference type="RefSeq" id="WP_182105989.1">
    <property type="nucleotide sequence ID" value="NZ_JACFYF010000001.1"/>
</dbReference>
<dbReference type="PANTHER" id="PTHR43280:SF32">
    <property type="entry name" value="TRANSCRIPTIONAL REGULATORY PROTEIN"/>
    <property type="match status" value="1"/>
</dbReference>
<dbReference type="EMBL" id="JACFYF010000001">
    <property type="protein sequence ID" value="MBA5761096.1"/>
    <property type="molecule type" value="Genomic_DNA"/>
</dbReference>
<keyword evidence="3" id="KW-0804">Transcription</keyword>
<organism evidence="5 6">
    <name type="scientific">Vibrio marinisediminis</name>
    <dbReference type="NCBI Taxonomy" id="2758441"/>
    <lineage>
        <taxon>Bacteria</taxon>
        <taxon>Pseudomonadati</taxon>
        <taxon>Pseudomonadota</taxon>
        <taxon>Gammaproteobacteria</taxon>
        <taxon>Vibrionales</taxon>
        <taxon>Vibrionaceae</taxon>
        <taxon>Vibrio</taxon>
    </lineage>
</organism>
<accession>A0A7W2FN07</accession>
<keyword evidence="6" id="KW-1185">Reference proteome</keyword>
<evidence type="ECO:0000256" key="3">
    <source>
        <dbReference type="ARBA" id="ARBA00023163"/>
    </source>
</evidence>
<dbReference type="SMART" id="SM00342">
    <property type="entry name" value="HTH_ARAC"/>
    <property type="match status" value="1"/>
</dbReference>
<dbReference type="Pfam" id="PF02311">
    <property type="entry name" value="AraC_binding"/>
    <property type="match status" value="1"/>
</dbReference>
<dbReference type="Gene3D" id="1.10.10.60">
    <property type="entry name" value="Homeodomain-like"/>
    <property type="match status" value="1"/>
</dbReference>